<evidence type="ECO:0000313" key="7">
    <source>
        <dbReference type="EMBL" id="GAA4356376.1"/>
    </source>
</evidence>
<comment type="similarity">
    <text evidence="2">Belongs to the UPF0014 family.</text>
</comment>
<feature type="transmembrane region" description="Helical" evidence="6">
    <location>
        <begin position="38"/>
        <end position="57"/>
    </location>
</feature>
<feature type="transmembrane region" description="Helical" evidence="6">
    <location>
        <begin position="6"/>
        <end position="26"/>
    </location>
</feature>
<proteinExistence type="inferred from homology"/>
<dbReference type="Pfam" id="PF03649">
    <property type="entry name" value="UPF0014"/>
    <property type="match status" value="1"/>
</dbReference>
<dbReference type="RefSeq" id="WP_345291555.1">
    <property type="nucleotide sequence ID" value="NZ_BAABFV010000001.1"/>
</dbReference>
<feature type="transmembrane region" description="Helical" evidence="6">
    <location>
        <begin position="205"/>
        <end position="225"/>
    </location>
</feature>
<evidence type="ECO:0000256" key="2">
    <source>
        <dbReference type="ARBA" id="ARBA00005268"/>
    </source>
</evidence>
<feature type="transmembrane region" description="Helical" evidence="6">
    <location>
        <begin position="165"/>
        <end position="185"/>
    </location>
</feature>
<accession>A0ABP8IDB2</accession>
<evidence type="ECO:0000256" key="4">
    <source>
        <dbReference type="ARBA" id="ARBA00022989"/>
    </source>
</evidence>
<evidence type="ECO:0000256" key="6">
    <source>
        <dbReference type="SAM" id="Phobius"/>
    </source>
</evidence>
<feature type="transmembrane region" description="Helical" evidence="6">
    <location>
        <begin position="92"/>
        <end position="113"/>
    </location>
</feature>
<comment type="caution">
    <text evidence="7">The sequence shown here is derived from an EMBL/GenBank/DDBJ whole genome shotgun (WGS) entry which is preliminary data.</text>
</comment>
<sequence>MKLPDIGYFDLVMSCLPVLLVAVIFYRWKANSKELIIATLRMIGQLIAIGFVLVYLFQKTSSWLGLLVVTIMLLAAGWIAMRPLEDKSLNHIGQLSLALLIGCGSILALIIVVVLDLTPWYQPRFVIPLAGMLLANTMNSLSLSGERFDTEVSAGSEVDSARNKAFFTAMIPQVNGLLAVGLVALPGMMTGQILSGVSPLVAVRYQIVIMVAILCSSAFSTAWYLMGRYQKALPSDPSANH</sequence>
<keyword evidence="5 6" id="KW-0472">Membrane</keyword>
<dbReference type="PANTHER" id="PTHR30028">
    <property type="entry name" value="UPF0014 INNER MEMBRANE PROTEIN YBBM-RELATED"/>
    <property type="match status" value="1"/>
</dbReference>
<evidence type="ECO:0000256" key="1">
    <source>
        <dbReference type="ARBA" id="ARBA00004141"/>
    </source>
</evidence>
<organism evidence="7 8">
    <name type="scientific">Kangiella marina</name>
    <dbReference type="NCBI Taxonomy" id="1079178"/>
    <lineage>
        <taxon>Bacteria</taxon>
        <taxon>Pseudomonadati</taxon>
        <taxon>Pseudomonadota</taxon>
        <taxon>Gammaproteobacteria</taxon>
        <taxon>Kangiellales</taxon>
        <taxon>Kangiellaceae</taxon>
        <taxon>Kangiella</taxon>
    </lineage>
</organism>
<keyword evidence="4 6" id="KW-1133">Transmembrane helix</keyword>
<evidence type="ECO:0000313" key="8">
    <source>
        <dbReference type="Proteomes" id="UP001501011"/>
    </source>
</evidence>
<dbReference type="InterPro" id="IPR005226">
    <property type="entry name" value="UPF0014_fam"/>
</dbReference>
<name>A0ABP8IDB2_9GAMM</name>
<protein>
    <submittedName>
        <fullName evidence="7">Iron export ABC transporter permease subunit FetB</fullName>
    </submittedName>
</protein>
<gene>
    <name evidence="7" type="primary">fetB</name>
    <name evidence="7" type="ORF">GCM10023151_04230</name>
</gene>
<feature type="transmembrane region" description="Helical" evidence="6">
    <location>
        <begin position="63"/>
        <end position="80"/>
    </location>
</feature>
<evidence type="ECO:0000256" key="3">
    <source>
        <dbReference type="ARBA" id="ARBA00022692"/>
    </source>
</evidence>
<keyword evidence="8" id="KW-1185">Reference proteome</keyword>
<comment type="subcellular location">
    <subcellularLocation>
        <location evidence="1">Membrane</location>
        <topology evidence="1">Multi-pass membrane protein</topology>
    </subcellularLocation>
</comment>
<reference evidence="8" key="1">
    <citation type="journal article" date="2019" name="Int. J. Syst. Evol. Microbiol.">
        <title>The Global Catalogue of Microorganisms (GCM) 10K type strain sequencing project: providing services to taxonomists for standard genome sequencing and annotation.</title>
        <authorList>
            <consortium name="The Broad Institute Genomics Platform"/>
            <consortium name="The Broad Institute Genome Sequencing Center for Infectious Disease"/>
            <person name="Wu L."/>
            <person name="Ma J."/>
        </authorList>
    </citation>
    <scope>NUCLEOTIDE SEQUENCE [LARGE SCALE GENOMIC DNA]</scope>
    <source>
        <strain evidence="8">JCM 17728</strain>
    </source>
</reference>
<dbReference type="PANTHER" id="PTHR30028:SF0">
    <property type="entry name" value="PROTEIN ALUMINUM SENSITIVE 3"/>
    <property type="match status" value="1"/>
</dbReference>
<evidence type="ECO:0000256" key="5">
    <source>
        <dbReference type="ARBA" id="ARBA00023136"/>
    </source>
</evidence>
<dbReference type="EMBL" id="BAABFV010000001">
    <property type="protein sequence ID" value="GAA4356376.1"/>
    <property type="molecule type" value="Genomic_DNA"/>
</dbReference>
<dbReference type="Proteomes" id="UP001501011">
    <property type="component" value="Unassembled WGS sequence"/>
</dbReference>
<feature type="transmembrane region" description="Helical" evidence="6">
    <location>
        <begin position="125"/>
        <end position="144"/>
    </location>
</feature>
<keyword evidence="3 6" id="KW-0812">Transmembrane</keyword>